<keyword evidence="8" id="KW-0442">Lipid degradation</keyword>
<dbReference type="Gene3D" id="3.40.1090.10">
    <property type="entry name" value="Cytosolic phospholipase A2 catalytic domain"/>
    <property type="match status" value="1"/>
</dbReference>
<evidence type="ECO:0000256" key="3">
    <source>
        <dbReference type="ARBA" id="ARBA00022801"/>
    </source>
</evidence>
<keyword evidence="3 8" id="KW-0378">Hydrolase</keyword>
<dbReference type="InterPro" id="IPR002110">
    <property type="entry name" value="Ankyrin_rpt"/>
</dbReference>
<feature type="short sequence motif" description="GXSXG" evidence="8">
    <location>
        <begin position="282"/>
        <end position="286"/>
    </location>
</feature>
<dbReference type="EMBL" id="JBICBT010000492">
    <property type="protein sequence ID" value="KAL3111795.1"/>
    <property type="molecule type" value="Genomic_DNA"/>
</dbReference>
<evidence type="ECO:0000256" key="6">
    <source>
        <dbReference type="ARBA" id="ARBA00023422"/>
    </source>
</evidence>
<comment type="catalytic activity">
    <reaction evidence="6">
        <text>a 1,2-diacyl-sn-glycero-3-phosphocholine + H2O = a 1-acyl-sn-glycero-3-phosphocholine + a fatty acid + H(+)</text>
        <dbReference type="Rhea" id="RHEA:15801"/>
        <dbReference type="ChEBI" id="CHEBI:15377"/>
        <dbReference type="ChEBI" id="CHEBI:15378"/>
        <dbReference type="ChEBI" id="CHEBI:28868"/>
        <dbReference type="ChEBI" id="CHEBI:57643"/>
        <dbReference type="ChEBI" id="CHEBI:58168"/>
        <dbReference type="EC" id="3.1.1.4"/>
    </reaction>
    <physiologicalReaction direction="left-to-right" evidence="6">
        <dbReference type="Rhea" id="RHEA:15802"/>
    </physiologicalReaction>
</comment>
<evidence type="ECO:0000256" key="5">
    <source>
        <dbReference type="ARBA" id="ARBA00023098"/>
    </source>
</evidence>
<keyword evidence="2" id="KW-0677">Repeat</keyword>
<evidence type="ECO:0000256" key="7">
    <source>
        <dbReference type="PROSITE-ProRule" id="PRU00023"/>
    </source>
</evidence>
<dbReference type="InterPro" id="IPR036770">
    <property type="entry name" value="Ankyrin_rpt-contain_sf"/>
</dbReference>
<dbReference type="SMART" id="SM00248">
    <property type="entry name" value="ANK"/>
    <property type="match status" value="1"/>
</dbReference>
<dbReference type="InterPro" id="IPR047148">
    <property type="entry name" value="PLPL9"/>
</dbReference>
<protein>
    <recommendedName>
        <fullName evidence="1">phospholipase A2</fullName>
        <ecNumber evidence="1">3.1.1.4</ecNumber>
    </recommendedName>
</protein>
<dbReference type="PROSITE" id="PS51635">
    <property type="entry name" value="PNPLA"/>
    <property type="match status" value="1"/>
</dbReference>
<feature type="short sequence motif" description="DGA/G" evidence="8">
    <location>
        <begin position="427"/>
        <end position="429"/>
    </location>
</feature>
<dbReference type="EC" id="3.1.1.4" evidence="1"/>
<comment type="caution">
    <text evidence="10">The sequence shown here is derived from an EMBL/GenBank/DDBJ whole genome shotgun (WGS) entry which is preliminary data.</text>
</comment>
<dbReference type="InterPro" id="IPR002641">
    <property type="entry name" value="PNPLA_dom"/>
</dbReference>
<feature type="domain" description="PNPLA" evidence="9">
    <location>
        <begin position="233"/>
        <end position="440"/>
    </location>
</feature>
<feature type="active site" description="Nucleophile" evidence="8">
    <location>
        <position position="284"/>
    </location>
</feature>
<dbReference type="SUPFAM" id="SSF52151">
    <property type="entry name" value="FabD/lysophospholipase-like"/>
    <property type="match status" value="1"/>
</dbReference>
<dbReference type="PANTHER" id="PTHR24139:SF34">
    <property type="entry name" value="85_88 KDA CALCIUM-INDEPENDENT PHOSPHOLIPASE A2"/>
    <property type="match status" value="1"/>
</dbReference>
<feature type="short sequence motif" description="GXGXXG" evidence="8">
    <location>
        <begin position="237"/>
        <end position="242"/>
    </location>
</feature>
<dbReference type="PROSITE" id="PS50088">
    <property type="entry name" value="ANK_REPEAT"/>
    <property type="match status" value="1"/>
</dbReference>
<dbReference type="Pfam" id="PF00023">
    <property type="entry name" value="Ank"/>
    <property type="match status" value="1"/>
</dbReference>
<reference evidence="10 11" key="1">
    <citation type="submission" date="2024-10" db="EMBL/GenBank/DDBJ databases">
        <authorList>
            <person name="Kim D."/>
        </authorList>
    </citation>
    <scope>NUCLEOTIDE SEQUENCE [LARGE SCALE GENOMIC DNA]</scope>
    <source>
        <strain evidence="10">BH-2024</strain>
    </source>
</reference>
<dbReference type="InterPro" id="IPR016035">
    <property type="entry name" value="Acyl_Trfase/lysoPLipase"/>
</dbReference>
<accession>A0ABD2L982</accession>
<dbReference type="AlphaFoldDB" id="A0ABD2L982"/>
<evidence type="ECO:0000256" key="1">
    <source>
        <dbReference type="ARBA" id="ARBA00013278"/>
    </source>
</evidence>
<dbReference type="GO" id="GO:0016042">
    <property type="term" value="P:lipid catabolic process"/>
    <property type="evidence" value="ECO:0007669"/>
    <property type="project" value="UniProtKB-UniRule"/>
</dbReference>
<keyword evidence="11" id="KW-1185">Reference proteome</keyword>
<keyword evidence="4 7" id="KW-0040">ANK repeat</keyword>
<evidence type="ECO:0000313" key="11">
    <source>
        <dbReference type="Proteomes" id="UP001620626"/>
    </source>
</evidence>
<evidence type="ECO:0000313" key="10">
    <source>
        <dbReference type="EMBL" id="KAL3111795.1"/>
    </source>
</evidence>
<keyword evidence="5 8" id="KW-0443">Lipid metabolism</keyword>
<sequence length="587" mass="64986">MNWNSWASIVPDGNRITQIANMAQTVGQIAGAAQRLIEARTPDNVPTIGRAQTELQFSDPIIGGPPNQNLFDRFSRDFLKSLMSVGNGELSRALLDERRADRDGCTPLLCAVKRNADANGDTPLHHAVMAGSVPIVKLLLCFGADLDVPNKLGQTANGMRITNERLVEVLSRARAWSQYGICATECNSKAKFKNGREEALAKVTREQQRRAMANQRERRAAKDKGNGDALRLLSLDGGGIRGLVLIQILLELERLVDGGDTQKKGQRKKDNFIQRHFDWVAGTSTGAILALALADGTSLIDCLRLYLRLKDDVFGPEAKASRFGGYKPECLEKFLQDHFGKQRKMSDIRCAKMKIFVTATKAEQIPIELVLFRNFNSPFNGSDHHAPGNVCIWRAARYSSAAPTYFPWHFLRNDPARYFPSMDGLMDGGLIANNPSNELLKEVYLCNESAKLSIKSDRPPNDSIAFLLSLGTGRTPPVDVGSIDVVLEPSFSNIVQSFTALNNLKSILVEQLATSDGQVVESAKMLCHLQKVPYFRLTPQLRVDIALDTVDNGTLIDMLWDAKAYVREQCAEDVQALVELMREKDDI</sequence>
<dbReference type="PROSITE" id="PS50297">
    <property type="entry name" value="ANK_REP_REGION"/>
    <property type="match status" value="1"/>
</dbReference>
<dbReference type="PANTHER" id="PTHR24139">
    <property type="entry name" value="CALCIUM-INDEPENDENT PHOSPHOLIPASE A2"/>
    <property type="match status" value="1"/>
</dbReference>
<name>A0ABD2L982_9BILA</name>
<evidence type="ECO:0000259" key="9">
    <source>
        <dbReference type="PROSITE" id="PS51635"/>
    </source>
</evidence>
<dbReference type="Proteomes" id="UP001620626">
    <property type="component" value="Unassembled WGS sequence"/>
</dbReference>
<evidence type="ECO:0000256" key="4">
    <source>
        <dbReference type="ARBA" id="ARBA00023043"/>
    </source>
</evidence>
<organism evidence="10 11">
    <name type="scientific">Heterodera trifolii</name>
    <dbReference type="NCBI Taxonomy" id="157864"/>
    <lineage>
        <taxon>Eukaryota</taxon>
        <taxon>Metazoa</taxon>
        <taxon>Ecdysozoa</taxon>
        <taxon>Nematoda</taxon>
        <taxon>Chromadorea</taxon>
        <taxon>Rhabditida</taxon>
        <taxon>Tylenchina</taxon>
        <taxon>Tylenchomorpha</taxon>
        <taxon>Tylenchoidea</taxon>
        <taxon>Heteroderidae</taxon>
        <taxon>Heteroderinae</taxon>
        <taxon>Heterodera</taxon>
    </lineage>
</organism>
<dbReference type="Gene3D" id="1.25.40.20">
    <property type="entry name" value="Ankyrin repeat-containing domain"/>
    <property type="match status" value="1"/>
</dbReference>
<evidence type="ECO:0000256" key="2">
    <source>
        <dbReference type="ARBA" id="ARBA00022737"/>
    </source>
</evidence>
<dbReference type="Pfam" id="PF01734">
    <property type="entry name" value="Patatin"/>
    <property type="match status" value="1"/>
</dbReference>
<evidence type="ECO:0000256" key="8">
    <source>
        <dbReference type="PROSITE-ProRule" id="PRU01161"/>
    </source>
</evidence>
<feature type="repeat" description="ANK" evidence="7">
    <location>
        <begin position="119"/>
        <end position="151"/>
    </location>
</feature>
<feature type="active site" description="Proton acceptor" evidence="8">
    <location>
        <position position="427"/>
    </location>
</feature>
<proteinExistence type="predicted"/>
<dbReference type="GO" id="GO:0004623">
    <property type="term" value="F:phospholipase A2 activity"/>
    <property type="evidence" value="ECO:0007669"/>
    <property type="project" value="UniProtKB-EC"/>
</dbReference>
<gene>
    <name evidence="10" type="ORF">niasHT_011082</name>
</gene>
<dbReference type="SUPFAM" id="SSF48403">
    <property type="entry name" value="Ankyrin repeat"/>
    <property type="match status" value="1"/>
</dbReference>